<dbReference type="EMBL" id="LXQA010532141">
    <property type="protein sequence ID" value="MCI57616.1"/>
    <property type="molecule type" value="Genomic_DNA"/>
</dbReference>
<feature type="non-terminal residue" evidence="2">
    <location>
        <position position="54"/>
    </location>
</feature>
<evidence type="ECO:0000259" key="1">
    <source>
        <dbReference type="Pfam" id="PF22936"/>
    </source>
</evidence>
<organism evidence="2 3">
    <name type="scientific">Trifolium medium</name>
    <dbReference type="NCBI Taxonomy" id="97028"/>
    <lineage>
        <taxon>Eukaryota</taxon>
        <taxon>Viridiplantae</taxon>
        <taxon>Streptophyta</taxon>
        <taxon>Embryophyta</taxon>
        <taxon>Tracheophyta</taxon>
        <taxon>Spermatophyta</taxon>
        <taxon>Magnoliopsida</taxon>
        <taxon>eudicotyledons</taxon>
        <taxon>Gunneridae</taxon>
        <taxon>Pentapetalae</taxon>
        <taxon>rosids</taxon>
        <taxon>fabids</taxon>
        <taxon>Fabales</taxon>
        <taxon>Fabaceae</taxon>
        <taxon>Papilionoideae</taxon>
        <taxon>50 kb inversion clade</taxon>
        <taxon>NPAAA clade</taxon>
        <taxon>Hologalegina</taxon>
        <taxon>IRL clade</taxon>
        <taxon>Trifolieae</taxon>
        <taxon>Trifolium</taxon>
    </lineage>
</organism>
<evidence type="ECO:0000313" key="3">
    <source>
        <dbReference type="Proteomes" id="UP000265520"/>
    </source>
</evidence>
<dbReference type="Proteomes" id="UP000265520">
    <property type="component" value="Unassembled WGS sequence"/>
</dbReference>
<protein>
    <recommendedName>
        <fullName evidence="1">Retrovirus-related Pol polyprotein from transposon TNT 1-94-like beta-barrel domain-containing protein</fullName>
    </recommendedName>
</protein>
<evidence type="ECO:0000313" key="2">
    <source>
        <dbReference type="EMBL" id="MCI57616.1"/>
    </source>
</evidence>
<dbReference type="InterPro" id="IPR054722">
    <property type="entry name" value="PolX-like_BBD"/>
</dbReference>
<proteinExistence type="predicted"/>
<dbReference type="AlphaFoldDB" id="A0A392TBV8"/>
<accession>A0A392TBV8</accession>
<reference evidence="2 3" key="1">
    <citation type="journal article" date="2018" name="Front. Plant Sci.">
        <title>Red Clover (Trifolium pratense) and Zigzag Clover (T. medium) - A Picture of Genomic Similarities and Differences.</title>
        <authorList>
            <person name="Dluhosova J."/>
            <person name="Istvanek J."/>
            <person name="Nedelnik J."/>
            <person name="Repkova J."/>
        </authorList>
    </citation>
    <scope>NUCLEOTIDE SEQUENCE [LARGE SCALE GENOMIC DNA]</scope>
    <source>
        <strain evidence="3">cv. 10/8</strain>
        <tissue evidence="2">Leaf</tissue>
    </source>
</reference>
<feature type="domain" description="Retrovirus-related Pol polyprotein from transposon TNT 1-94-like beta-barrel" evidence="1">
    <location>
        <begin position="1"/>
        <end position="54"/>
    </location>
</feature>
<keyword evidence="3" id="KW-1185">Reference proteome</keyword>
<comment type="caution">
    <text evidence="2">The sequence shown here is derived from an EMBL/GenBank/DDBJ whole genome shotgun (WGS) entry which is preliminary data.</text>
</comment>
<name>A0A392TBV8_9FABA</name>
<dbReference type="Pfam" id="PF22936">
    <property type="entry name" value="Pol_BBD"/>
    <property type="match status" value="1"/>
</dbReference>
<sequence length="54" mass="6080">MTGRKDWFTSFNQSHKNKVKFANDSTLNSEGVGVVCIRSKNGDEAFINDVLYIP</sequence>